<dbReference type="Proteomes" id="UP001189429">
    <property type="component" value="Unassembled WGS sequence"/>
</dbReference>
<dbReference type="InterPro" id="IPR011992">
    <property type="entry name" value="EF-hand-dom_pair"/>
</dbReference>
<dbReference type="Gene3D" id="1.10.238.10">
    <property type="entry name" value="EF-hand"/>
    <property type="match status" value="1"/>
</dbReference>
<evidence type="ECO:0000256" key="2">
    <source>
        <dbReference type="SAM" id="SignalP"/>
    </source>
</evidence>
<evidence type="ECO:0000313" key="4">
    <source>
        <dbReference type="EMBL" id="CAK0797614.1"/>
    </source>
</evidence>
<accession>A0ABN9PWG5</accession>
<keyword evidence="1" id="KW-0106">Calcium</keyword>
<feature type="domain" description="EF-hand" evidence="3">
    <location>
        <begin position="98"/>
        <end position="126"/>
    </location>
</feature>
<feature type="chain" id="PRO_5045272955" description="EF-hand domain-containing protein" evidence="2">
    <location>
        <begin position="25"/>
        <end position="180"/>
    </location>
</feature>
<organism evidence="4 5">
    <name type="scientific">Prorocentrum cordatum</name>
    <dbReference type="NCBI Taxonomy" id="2364126"/>
    <lineage>
        <taxon>Eukaryota</taxon>
        <taxon>Sar</taxon>
        <taxon>Alveolata</taxon>
        <taxon>Dinophyceae</taxon>
        <taxon>Prorocentrales</taxon>
        <taxon>Prorocentraceae</taxon>
        <taxon>Prorocentrum</taxon>
    </lineage>
</organism>
<dbReference type="SMART" id="SM00054">
    <property type="entry name" value="EFh"/>
    <property type="match status" value="2"/>
</dbReference>
<dbReference type="PROSITE" id="PS00018">
    <property type="entry name" value="EF_HAND_1"/>
    <property type="match status" value="2"/>
</dbReference>
<dbReference type="PROSITE" id="PS50222">
    <property type="entry name" value="EF_HAND_2"/>
    <property type="match status" value="2"/>
</dbReference>
<feature type="domain" description="EF-hand" evidence="3">
    <location>
        <begin position="48"/>
        <end position="83"/>
    </location>
</feature>
<feature type="signal peptide" evidence="2">
    <location>
        <begin position="1"/>
        <end position="24"/>
    </location>
</feature>
<comment type="caution">
    <text evidence="4">The sequence shown here is derived from an EMBL/GenBank/DDBJ whole genome shotgun (WGS) entry which is preliminary data.</text>
</comment>
<name>A0ABN9PWG5_9DINO</name>
<dbReference type="Pfam" id="PF13499">
    <property type="entry name" value="EF-hand_7"/>
    <property type="match status" value="1"/>
</dbReference>
<keyword evidence="2" id="KW-0732">Signal</keyword>
<evidence type="ECO:0000313" key="5">
    <source>
        <dbReference type="Proteomes" id="UP001189429"/>
    </source>
</evidence>
<dbReference type="InterPro" id="IPR018247">
    <property type="entry name" value="EF_Hand_1_Ca_BS"/>
</dbReference>
<evidence type="ECO:0000259" key="3">
    <source>
        <dbReference type="PROSITE" id="PS50222"/>
    </source>
</evidence>
<sequence length="180" mass="19936">MVLCLFHKLTVGFAVLGVINGVFTQETFRVAAQDDFIMVHQKEASTRIHLNKMSRLFKAGDVSGDGLLDRGEFLQLMQNQEVRIWLSSMGLEAGDEVALFEYLDKDEDGNVSAEELIKGVGCLKGAARSLDLIMCLNKLDELHESIKAVHPEIVKGDPLRGPFFTSRWGPAGPFASRRSL</sequence>
<dbReference type="InterPro" id="IPR002048">
    <property type="entry name" value="EF_hand_dom"/>
</dbReference>
<proteinExistence type="predicted"/>
<gene>
    <name evidence="4" type="ORF">PCOR1329_LOCUS6646</name>
</gene>
<dbReference type="SUPFAM" id="SSF47473">
    <property type="entry name" value="EF-hand"/>
    <property type="match status" value="1"/>
</dbReference>
<dbReference type="EMBL" id="CAUYUJ010001780">
    <property type="protein sequence ID" value="CAK0797614.1"/>
    <property type="molecule type" value="Genomic_DNA"/>
</dbReference>
<reference evidence="4" key="1">
    <citation type="submission" date="2023-10" db="EMBL/GenBank/DDBJ databases">
        <authorList>
            <person name="Chen Y."/>
            <person name="Shah S."/>
            <person name="Dougan E. K."/>
            <person name="Thang M."/>
            <person name="Chan C."/>
        </authorList>
    </citation>
    <scope>NUCLEOTIDE SEQUENCE [LARGE SCALE GENOMIC DNA]</scope>
</reference>
<evidence type="ECO:0000256" key="1">
    <source>
        <dbReference type="ARBA" id="ARBA00022837"/>
    </source>
</evidence>
<keyword evidence="5" id="KW-1185">Reference proteome</keyword>
<protein>
    <recommendedName>
        <fullName evidence="3">EF-hand domain-containing protein</fullName>
    </recommendedName>
</protein>